<organism evidence="1 2">
    <name type="scientific">Strigamia maritima</name>
    <name type="common">European centipede</name>
    <name type="synonym">Geophilus maritimus</name>
    <dbReference type="NCBI Taxonomy" id="126957"/>
    <lineage>
        <taxon>Eukaryota</taxon>
        <taxon>Metazoa</taxon>
        <taxon>Ecdysozoa</taxon>
        <taxon>Arthropoda</taxon>
        <taxon>Myriapoda</taxon>
        <taxon>Chilopoda</taxon>
        <taxon>Pleurostigmophora</taxon>
        <taxon>Geophilomorpha</taxon>
        <taxon>Linotaeniidae</taxon>
        <taxon>Strigamia</taxon>
    </lineage>
</organism>
<evidence type="ECO:0000313" key="2">
    <source>
        <dbReference type="Proteomes" id="UP000014500"/>
    </source>
</evidence>
<dbReference type="AlphaFoldDB" id="T1J5K8"/>
<sequence>MNERIFFKVMVVITEKMKTLHVNEQQLDDAMEEIRYAHTIKSLSTCRTSNLNYGQLNYRCAYLFRHFTCIAVVTRRMWHRFYSANNEISFAIDLLMAQGSVNVCSIGGGPATDLLGFYMFLTLNYDISHVQINGVILEKHIQWMDMFAPLRQLFNRSNNMANVKYSFFDFFDTPGVNAVKAIASADVVSIVKFLSAVGYDRNKSERKIEVLLKSVGHGVPVFFMDNSGGGYMRSMENAARNAQFRLIAKIEHKQMRVPCGEKIEMDRWNQYFVLNPQKNPCVSAAVWIR</sequence>
<dbReference type="EnsemblMetazoa" id="SMAR008912-RA">
    <property type="protein sequence ID" value="SMAR008912-PA"/>
    <property type="gene ID" value="SMAR008912"/>
</dbReference>
<accession>T1J5K8</accession>
<name>T1J5K8_STRMM</name>
<keyword evidence="2" id="KW-1185">Reference proteome</keyword>
<reference evidence="2" key="1">
    <citation type="submission" date="2011-05" db="EMBL/GenBank/DDBJ databases">
        <authorList>
            <person name="Richards S.R."/>
            <person name="Qu J."/>
            <person name="Jiang H."/>
            <person name="Jhangiani S.N."/>
            <person name="Agravi P."/>
            <person name="Goodspeed R."/>
            <person name="Gross S."/>
            <person name="Mandapat C."/>
            <person name="Jackson L."/>
            <person name="Mathew T."/>
            <person name="Pu L."/>
            <person name="Thornton R."/>
            <person name="Saada N."/>
            <person name="Wilczek-Boney K.B."/>
            <person name="Lee S."/>
            <person name="Kovar C."/>
            <person name="Wu Y."/>
            <person name="Scherer S.E."/>
            <person name="Worley K.C."/>
            <person name="Muzny D.M."/>
            <person name="Gibbs R."/>
        </authorList>
    </citation>
    <scope>NUCLEOTIDE SEQUENCE</scope>
    <source>
        <strain evidence="2">Brora</strain>
    </source>
</reference>
<dbReference type="HOGENOM" id="CLU_088050_0_0_1"/>
<dbReference type="eggNOG" id="ENOG502SZFD">
    <property type="taxonomic scope" value="Eukaryota"/>
</dbReference>
<dbReference type="EMBL" id="JH431865">
    <property type="status" value="NOT_ANNOTATED_CDS"/>
    <property type="molecule type" value="Genomic_DNA"/>
</dbReference>
<dbReference type="PhylomeDB" id="T1J5K8"/>
<proteinExistence type="predicted"/>
<reference evidence="1" key="2">
    <citation type="submission" date="2015-02" db="UniProtKB">
        <authorList>
            <consortium name="EnsemblMetazoa"/>
        </authorList>
    </citation>
    <scope>IDENTIFICATION</scope>
</reference>
<protein>
    <submittedName>
        <fullName evidence="1">Uncharacterized protein</fullName>
    </submittedName>
</protein>
<dbReference type="Proteomes" id="UP000014500">
    <property type="component" value="Unassembled WGS sequence"/>
</dbReference>
<evidence type="ECO:0000313" key="1">
    <source>
        <dbReference type="EnsemblMetazoa" id="SMAR008912-PA"/>
    </source>
</evidence>